<evidence type="ECO:0000256" key="2">
    <source>
        <dbReference type="SAM" id="SignalP"/>
    </source>
</evidence>
<protein>
    <submittedName>
        <fullName evidence="3">Exported protein</fullName>
    </submittedName>
</protein>
<evidence type="ECO:0000313" key="3">
    <source>
        <dbReference type="EMBL" id="CAJ48642.1"/>
    </source>
</evidence>
<dbReference type="PANTHER" id="PTHR42928:SF5">
    <property type="entry name" value="BLR1237 PROTEIN"/>
    <property type="match status" value="1"/>
</dbReference>
<dbReference type="HOGENOM" id="CLU_045683_0_0_4"/>
<dbReference type="Pfam" id="PF03401">
    <property type="entry name" value="TctC"/>
    <property type="match status" value="1"/>
</dbReference>
<dbReference type="InterPro" id="IPR005064">
    <property type="entry name" value="BUG"/>
</dbReference>
<feature type="chain" id="PRO_5004211957" evidence="2">
    <location>
        <begin position="24"/>
        <end position="320"/>
    </location>
</feature>
<keyword evidence="4" id="KW-1185">Reference proteome</keyword>
<evidence type="ECO:0000256" key="1">
    <source>
        <dbReference type="ARBA" id="ARBA00006987"/>
    </source>
</evidence>
<dbReference type="CDD" id="cd07012">
    <property type="entry name" value="PBP2_Bug_TTT"/>
    <property type="match status" value="1"/>
</dbReference>
<dbReference type="InterPro" id="IPR042100">
    <property type="entry name" value="Bug_dom1"/>
</dbReference>
<dbReference type="PIRSF" id="PIRSF017082">
    <property type="entry name" value="YflP"/>
    <property type="match status" value="1"/>
</dbReference>
<sequence length="320" mass="33591">MYKTLLAFVLGLTLSGLAGPSRAAYPERPIRLMVPFPPGSITDVVARSLGQGMAADLGQPVVVENKPGANGIIGTHDVVRAKPDGYTLVVVGVSTVASAVSLFKNLPYDPARDLMPIGAVAETPYLLVGNHDVAGANVGELFEYGRKHPGKLSYAYGSGSAQVFGAKLAAMGDMSVTHVPYRGGPQALTDVIGGTVDLTFTDLANGLQQARAGKVKIYGVSTPERFSLTPDIPTLNESGAPGFDLTVWFGLMAPAGMPAEVTQRLAQALDRALDSPALREAYARQGLSVKTQSPAQFGAFVRSEIDKWADIVKETGIPPQ</sequence>
<dbReference type="EMBL" id="AM167904">
    <property type="protein sequence ID" value="CAJ48642.1"/>
    <property type="molecule type" value="Genomic_DNA"/>
</dbReference>
<dbReference type="Gene3D" id="3.40.190.10">
    <property type="entry name" value="Periplasmic binding protein-like II"/>
    <property type="match status" value="1"/>
</dbReference>
<dbReference type="RefSeq" id="WP_012416719.1">
    <property type="nucleotide sequence ID" value="NC_010645.1"/>
</dbReference>
<dbReference type="AlphaFoldDB" id="Q2KV43"/>
<accession>Q2KV43</accession>
<keyword evidence="2" id="KW-0732">Signal</keyword>
<dbReference type="Proteomes" id="UP000001977">
    <property type="component" value="Chromosome"/>
</dbReference>
<dbReference type="eggNOG" id="COG3181">
    <property type="taxonomic scope" value="Bacteria"/>
</dbReference>
<dbReference type="OrthoDB" id="8629394at2"/>
<dbReference type="STRING" id="360910.BAV1033"/>
<name>Q2KV43_BORA1</name>
<proteinExistence type="inferred from homology"/>
<dbReference type="KEGG" id="bav:BAV1033"/>
<reference evidence="3 4" key="1">
    <citation type="journal article" date="2006" name="J. Bacteriol.">
        <title>Comparison of the genome sequence of the poultry pathogen Bordetella avium with those of B. bronchiseptica, B. pertussis, and B. parapertussis reveals extensive diversity in surface structures associated with host interaction.</title>
        <authorList>
            <person name="Sebaihia M."/>
            <person name="Preston A."/>
            <person name="Maskell D.J."/>
            <person name="Kuzmiak H."/>
            <person name="Connell T.D."/>
            <person name="King N.D."/>
            <person name="Orndorff P.E."/>
            <person name="Miyamoto D.M."/>
            <person name="Thomson N.R."/>
            <person name="Harris D."/>
            <person name="Goble A."/>
            <person name="Lord A."/>
            <person name="Murphy L."/>
            <person name="Quail M.A."/>
            <person name="Rutter S."/>
            <person name="Squares R."/>
            <person name="Squares S."/>
            <person name="Woodward J."/>
            <person name="Parkhill J."/>
            <person name="Temple L.M."/>
        </authorList>
    </citation>
    <scope>NUCLEOTIDE SEQUENCE [LARGE SCALE GENOMIC DNA]</scope>
    <source>
        <strain evidence="3 4">197N</strain>
    </source>
</reference>
<comment type="similarity">
    <text evidence="1">Belongs to the UPF0065 (bug) family.</text>
</comment>
<dbReference type="Gene3D" id="3.40.190.150">
    <property type="entry name" value="Bordetella uptake gene, domain 1"/>
    <property type="match status" value="1"/>
</dbReference>
<dbReference type="PANTHER" id="PTHR42928">
    <property type="entry name" value="TRICARBOXYLATE-BINDING PROTEIN"/>
    <property type="match status" value="1"/>
</dbReference>
<dbReference type="SUPFAM" id="SSF53850">
    <property type="entry name" value="Periplasmic binding protein-like II"/>
    <property type="match status" value="1"/>
</dbReference>
<organism evidence="3 4">
    <name type="scientific">Bordetella avium (strain 197N)</name>
    <dbReference type="NCBI Taxonomy" id="360910"/>
    <lineage>
        <taxon>Bacteria</taxon>
        <taxon>Pseudomonadati</taxon>
        <taxon>Pseudomonadota</taxon>
        <taxon>Betaproteobacteria</taxon>
        <taxon>Burkholderiales</taxon>
        <taxon>Alcaligenaceae</taxon>
        <taxon>Bordetella</taxon>
    </lineage>
</organism>
<evidence type="ECO:0000313" key="4">
    <source>
        <dbReference type="Proteomes" id="UP000001977"/>
    </source>
</evidence>
<gene>
    <name evidence="3" type="ordered locus">BAV1033</name>
</gene>
<feature type="signal peptide" evidence="2">
    <location>
        <begin position="1"/>
        <end position="23"/>
    </location>
</feature>